<dbReference type="InterPro" id="IPR051471">
    <property type="entry name" value="Bacterial_PTS_sugar_comp"/>
</dbReference>
<evidence type="ECO:0000313" key="4">
    <source>
        <dbReference type="Proteomes" id="UP000234271"/>
    </source>
</evidence>
<dbReference type="InterPro" id="IPR036662">
    <property type="entry name" value="PTS_EIIA_man-typ_sf"/>
</dbReference>
<sequence length="140" mass="15090">MSVGVFLITHDDIGISLVASLQQMLGNKLPLNIKSLPIHHDSDPLAFCYYAEEIYASLEEGDGVLVLTDLFGATPCNIAVSLLNHYHVKVVAGLNFPMLVKVMSHAFTLPNASLDVLAEKALRGGCQGILDVSLLYPKTP</sequence>
<dbReference type="OrthoDB" id="7065728at2"/>
<dbReference type="Pfam" id="PF03610">
    <property type="entry name" value="EIIA-man"/>
    <property type="match status" value="1"/>
</dbReference>
<reference evidence="4" key="1">
    <citation type="submission" date="2016-12" db="EMBL/GenBank/DDBJ databases">
        <title>Complete Genome Sequence of Beggiatoa leptomitiformis D-401.</title>
        <authorList>
            <person name="Fomenkov A."/>
            <person name="Vincze T."/>
            <person name="Grabovich M."/>
            <person name="Anton B.P."/>
            <person name="Dubinina G."/>
            <person name="Orlova M."/>
            <person name="Belousova E."/>
            <person name="Roberts R.J."/>
        </authorList>
    </citation>
    <scope>NUCLEOTIDE SEQUENCE [LARGE SCALE GENOMIC DNA]</scope>
    <source>
        <strain evidence="4">D-401</strain>
    </source>
</reference>
<accession>A0A2N9YDA2</accession>
<dbReference type="GO" id="GO:0009401">
    <property type="term" value="P:phosphoenolpyruvate-dependent sugar phosphotransferase system"/>
    <property type="evidence" value="ECO:0007669"/>
    <property type="project" value="InterPro"/>
</dbReference>
<dbReference type="PANTHER" id="PTHR33799">
    <property type="entry name" value="PTS PERMEASE-RELATED-RELATED"/>
    <property type="match status" value="1"/>
</dbReference>
<evidence type="ECO:0000256" key="1">
    <source>
        <dbReference type="ARBA" id="ARBA00022679"/>
    </source>
</evidence>
<keyword evidence="4" id="KW-1185">Reference proteome</keyword>
<dbReference type="GO" id="GO:0016020">
    <property type="term" value="C:membrane"/>
    <property type="evidence" value="ECO:0007669"/>
    <property type="project" value="InterPro"/>
</dbReference>
<dbReference type="GO" id="GO:0016740">
    <property type="term" value="F:transferase activity"/>
    <property type="evidence" value="ECO:0007669"/>
    <property type="project" value="UniProtKB-KW"/>
</dbReference>
<keyword evidence="1" id="KW-0808">Transferase</keyword>
<organism evidence="3 4">
    <name type="scientific">Beggiatoa leptomitoformis</name>
    <dbReference type="NCBI Taxonomy" id="288004"/>
    <lineage>
        <taxon>Bacteria</taxon>
        <taxon>Pseudomonadati</taxon>
        <taxon>Pseudomonadota</taxon>
        <taxon>Gammaproteobacteria</taxon>
        <taxon>Thiotrichales</taxon>
        <taxon>Thiotrichaceae</taxon>
        <taxon>Beggiatoa</taxon>
    </lineage>
</organism>
<proteinExistence type="predicted"/>
<dbReference type="RefSeq" id="WP_062155017.1">
    <property type="nucleotide sequence ID" value="NZ_CP012373.2"/>
</dbReference>
<evidence type="ECO:0000259" key="2">
    <source>
        <dbReference type="PROSITE" id="PS51096"/>
    </source>
</evidence>
<feature type="domain" description="PTS EIIA type-4" evidence="2">
    <location>
        <begin position="2"/>
        <end position="129"/>
    </location>
</feature>
<gene>
    <name evidence="3" type="ORF">BLE401_06760</name>
</gene>
<dbReference type="EMBL" id="CP018889">
    <property type="protein sequence ID" value="AUI68434.1"/>
    <property type="molecule type" value="Genomic_DNA"/>
</dbReference>
<dbReference type="PROSITE" id="PS51096">
    <property type="entry name" value="PTS_EIIA_TYPE_4"/>
    <property type="match status" value="1"/>
</dbReference>
<protein>
    <submittedName>
        <fullName evidence="3">PTS fructose transporter subunit IIA</fullName>
    </submittedName>
</protein>
<dbReference type="InterPro" id="IPR004701">
    <property type="entry name" value="PTS_EIIA_man-typ"/>
</dbReference>
<dbReference type="Proteomes" id="UP000234271">
    <property type="component" value="Chromosome"/>
</dbReference>
<name>A0A2N9YDA2_9GAMM</name>
<dbReference type="SUPFAM" id="SSF53062">
    <property type="entry name" value="PTS system fructose IIA component-like"/>
    <property type="match status" value="1"/>
</dbReference>
<evidence type="ECO:0000313" key="3">
    <source>
        <dbReference type="EMBL" id="AUI68434.1"/>
    </source>
</evidence>
<dbReference type="AlphaFoldDB" id="A0A2N9YDA2"/>
<dbReference type="Gene3D" id="3.40.50.510">
    <property type="entry name" value="Phosphotransferase system, mannose-type IIA component"/>
    <property type="match status" value="1"/>
</dbReference>
<dbReference type="STRING" id="288004.AL038_17460"/>
<dbReference type="PANTHER" id="PTHR33799:SF1">
    <property type="entry name" value="PTS SYSTEM MANNOSE-SPECIFIC EIIAB COMPONENT-RELATED"/>
    <property type="match status" value="1"/>
</dbReference>
<dbReference type="KEGG" id="blep:AL038_17460"/>